<evidence type="ECO:0000256" key="8">
    <source>
        <dbReference type="ARBA" id="ARBA00023163"/>
    </source>
</evidence>
<dbReference type="PANTHER" id="PTHR46077">
    <property type="entry name" value="E3 UBIQUITIN-PROTEIN LIGASE TOPORS"/>
    <property type="match status" value="1"/>
</dbReference>
<dbReference type="InterPro" id="IPR001841">
    <property type="entry name" value="Znf_RING"/>
</dbReference>
<keyword evidence="3" id="KW-0808">Transferase</keyword>
<evidence type="ECO:0000256" key="4">
    <source>
        <dbReference type="ARBA" id="ARBA00022723"/>
    </source>
</evidence>
<dbReference type="PANTHER" id="PTHR46077:SF1">
    <property type="entry name" value="TOP1 BINDING ARGININE_SERINE RICH PROTEIN, E3 UBIQUITIN LIGASE"/>
    <property type="match status" value="1"/>
</dbReference>
<dbReference type="SMART" id="SM00184">
    <property type="entry name" value="RING"/>
    <property type="match status" value="1"/>
</dbReference>
<reference evidence="11 12" key="1">
    <citation type="journal article" date="2013" name="Genome Biol.">
        <title>The genome sequence of the most widely cultivated cacao type and its use to identify candidate genes regulating pod color.</title>
        <authorList>
            <person name="Motamayor J.C."/>
            <person name="Mockaitis K."/>
            <person name="Schmutz J."/>
            <person name="Haiminen N."/>
            <person name="Iii D.L."/>
            <person name="Cornejo O."/>
            <person name="Findley S.D."/>
            <person name="Zheng P."/>
            <person name="Utro F."/>
            <person name="Royaert S."/>
            <person name="Saski C."/>
            <person name="Jenkins J."/>
            <person name="Podicheti R."/>
            <person name="Zhao M."/>
            <person name="Scheffler B.E."/>
            <person name="Stack J.C."/>
            <person name="Feltus F.A."/>
            <person name="Mustiga G.M."/>
            <person name="Amores F."/>
            <person name="Phillips W."/>
            <person name="Marelli J.P."/>
            <person name="May G.D."/>
            <person name="Shapiro H."/>
            <person name="Ma J."/>
            <person name="Bustamante C.D."/>
            <person name="Schnell R.J."/>
            <person name="Main D."/>
            <person name="Gilbert D."/>
            <person name="Parida L."/>
            <person name="Kuhn D.N."/>
        </authorList>
    </citation>
    <scope>NUCLEOTIDE SEQUENCE [LARGE SCALE GENOMIC DNA]</scope>
    <source>
        <strain evidence="12">cv. Matina 1-6</strain>
    </source>
</reference>
<comment type="catalytic activity">
    <reaction evidence="1">
        <text>S-ubiquitinyl-[E2 ubiquitin-conjugating enzyme]-L-cysteine + [acceptor protein]-L-lysine = [E2 ubiquitin-conjugating enzyme]-L-cysteine + N(6)-ubiquitinyl-[acceptor protein]-L-lysine.</text>
        <dbReference type="EC" id="2.3.2.27"/>
    </reaction>
</comment>
<dbReference type="GO" id="GO:0006513">
    <property type="term" value="P:protein monoubiquitination"/>
    <property type="evidence" value="ECO:0000318"/>
    <property type="project" value="GO_Central"/>
</dbReference>
<organism evidence="11 12">
    <name type="scientific">Theobroma cacao</name>
    <name type="common">Cacao</name>
    <name type="synonym">Cocoa</name>
    <dbReference type="NCBI Taxonomy" id="3641"/>
    <lineage>
        <taxon>Eukaryota</taxon>
        <taxon>Viridiplantae</taxon>
        <taxon>Streptophyta</taxon>
        <taxon>Embryophyta</taxon>
        <taxon>Tracheophyta</taxon>
        <taxon>Spermatophyta</taxon>
        <taxon>Magnoliopsida</taxon>
        <taxon>eudicotyledons</taxon>
        <taxon>Gunneridae</taxon>
        <taxon>Pentapetalae</taxon>
        <taxon>rosids</taxon>
        <taxon>malvids</taxon>
        <taxon>Malvales</taxon>
        <taxon>Malvaceae</taxon>
        <taxon>Byttnerioideae</taxon>
        <taxon>Theobroma</taxon>
    </lineage>
</organism>
<keyword evidence="6" id="KW-0862">Zinc</keyword>
<protein>
    <recommendedName>
        <fullName evidence="2">RING-type E3 ubiquitin transferase</fullName>
        <ecNumber evidence="2">2.3.2.27</ecNumber>
    </recommendedName>
</protein>
<dbReference type="PROSITE" id="PS00518">
    <property type="entry name" value="ZF_RING_1"/>
    <property type="match status" value="1"/>
</dbReference>
<evidence type="ECO:0000256" key="9">
    <source>
        <dbReference type="PROSITE-ProRule" id="PRU00175"/>
    </source>
</evidence>
<dbReference type="InParanoid" id="A0A061EP54"/>
<dbReference type="FunCoup" id="A0A061EP54">
    <property type="interactions" value="39"/>
</dbReference>
<keyword evidence="8" id="KW-0804">Transcription</keyword>
<proteinExistence type="predicted"/>
<sequence length="301" mass="35087">MDSPSSAKRSEKSRIEKFVRRVISPAVVGKTCPICLRNLDVRGAAVLTVCSHAYCLGCIRKWSDLKRKCPLCNSTFDSWFYKIDLSSRKFFKEQVPALSEGKPVIHRPRSTLIDRRREDIVILLCTLFRIIERTREEMNSVNWRTRPLPWRRSFGRPGTVPPHVIEERKLQWRASVYKRRLQALPVSPGTSSQQNVPRNDCEEERILLRIKPWIRRELEAILGDPDPSIILHVVSSLFFSRHEGKYDGSSGLLLVEDDFLVPLKPFLHNWTNMFWHELSCFAESSFTIETYDAVVEYRQLE</sequence>
<dbReference type="Gramene" id="EOY06438">
    <property type="protein sequence ID" value="EOY06438"/>
    <property type="gene ID" value="TCM_021158"/>
</dbReference>
<dbReference type="EC" id="2.3.2.27" evidence="2"/>
<keyword evidence="7" id="KW-0805">Transcription regulation</keyword>
<dbReference type="GO" id="GO:0000209">
    <property type="term" value="P:protein polyubiquitination"/>
    <property type="evidence" value="ECO:0000318"/>
    <property type="project" value="GO_Central"/>
</dbReference>
<dbReference type="Pfam" id="PF13639">
    <property type="entry name" value="zf-RING_2"/>
    <property type="match status" value="1"/>
</dbReference>
<dbReference type="InterPro" id="IPR013083">
    <property type="entry name" value="Znf_RING/FYVE/PHD"/>
</dbReference>
<evidence type="ECO:0000256" key="6">
    <source>
        <dbReference type="ARBA" id="ARBA00022833"/>
    </source>
</evidence>
<dbReference type="STRING" id="3641.A0A061EP54"/>
<dbReference type="AlphaFoldDB" id="A0A061EP54"/>
<dbReference type="PROSITE" id="PS50089">
    <property type="entry name" value="ZF_RING_2"/>
    <property type="match status" value="1"/>
</dbReference>
<dbReference type="GO" id="GO:0008270">
    <property type="term" value="F:zinc ion binding"/>
    <property type="evidence" value="ECO:0007669"/>
    <property type="project" value="UniProtKB-KW"/>
</dbReference>
<accession>A0A061EP54</accession>
<gene>
    <name evidence="11" type="ORF">TCM_021158</name>
</gene>
<dbReference type="EMBL" id="CM001882">
    <property type="protein sequence ID" value="EOY06438.1"/>
    <property type="molecule type" value="Genomic_DNA"/>
</dbReference>
<dbReference type="SUPFAM" id="SSF57850">
    <property type="entry name" value="RING/U-box"/>
    <property type="match status" value="1"/>
</dbReference>
<evidence type="ECO:0000256" key="7">
    <source>
        <dbReference type="ARBA" id="ARBA00023015"/>
    </source>
</evidence>
<evidence type="ECO:0000256" key="3">
    <source>
        <dbReference type="ARBA" id="ARBA00022679"/>
    </source>
</evidence>
<feature type="domain" description="RING-type" evidence="10">
    <location>
        <begin position="32"/>
        <end position="73"/>
    </location>
</feature>
<evidence type="ECO:0000313" key="12">
    <source>
        <dbReference type="Proteomes" id="UP000026915"/>
    </source>
</evidence>
<evidence type="ECO:0000256" key="5">
    <source>
        <dbReference type="ARBA" id="ARBA00022771"/>
    </source>
</evidence>
<dbReference type="OMA" id="SMQTYDT"/>
<keyword evidence="5 9" id="KW-0863">Zinc-finger</keyword>
<dbReference type="GO" id="GO:0061630">
    <property type="term" value="F:ubiquitin protein ligase activity"/>
    <property type="evidence" value="ECO:0000318"/>
    <property type="project" value="GO_Central"/>
</dbReference>
<dbReference type="HOGENOM" id="CLU_085192_0_0_1"/>
<keyword evidence="12" id="KW-1185">Reference proteome</keyword>
<dbReference type="Proteomes" id="UP000026915">
    <property type="component" value="Chromosome 4"/>
</dbReference>
<name>A0A061EP54_THECC</name>
<dbReference type="InterPro" id="IPR017907">
    <property type="entry name" value="Znf_RING_CS"/>
</dbReference>
<dbReference type="eggNOG" id="KOG4430">
    <property type="taxonomic scope" value="Eukaryota"/>
</dbReference>
<evidence type="ECO:0000259" key="10">
    <source>
        <dbReference type="PROSITE" id="PS50089"/>
    </source>
</evidence>
<evidence type="ECO:0000256" key="1">
    <source>
        <dbReference type="ARBA" id="ARBA00000900"/>
    </source>
</evidence>
<evidence type="ECO:0000313" key="11">
    <source>
        <dbReference type="EMBL" id="EOY06438.1"/>
    </source>
</evidence>
<dbReference type="Gene3D" id="3.30.40.10">
    <property type="entry name" value="Zinc/RING finger domain, C3HC4 (zinc finger)"/>
    <property type="match status" value="1"/>
</dbReference>
<keyword evidence="4" id="KW-0479">Metal-binding</keyword>
<evidence type="ECO:0000256" key="2">
    <source>
        <dbReference type="ARBA" id="ARBA00012483"/>
    </source>
</evidence>